<keyword evidence="3 12" id="KW-0808">Transferase</keyword>
<dbReference type="InterPro" id="IPR006295">
    <property type="entry name" value="DNA_primase_DnaG"/>
</dbReference>
<dbReference type="InterPro" id="IPR036977">
    <property type="entry name" value="DNA_primase_Znf_CHC2"/>
</dbReference>
<dbReference type="InterPro" id="IPR002694">
    <property type="entry name" value="Znf_CHC2"/>
</dbReference>
<evidence type="ECO:0000256" key="13">
    <source>
        <dbReference type="PIRNR" id="PIRNR002811"/>
    </source>
</evidence>
<keyword evidence="8 12" id="KW-0862">Zinc</keyword>
<proteinExistence type="inferred from homology"/>
<dbReference type="Gene3D" id="3.90.580.10">
    <property type="entry name" value="Zinc finger, CHC2-type domain"/>
    <property type="match status" value="1"/>
</dbReference>
<dbReference type="Pfam" id="PF01807">
    <property type="entry name" value="Zn_ribbon_DnaG"/>
    <property type="match status" value="1"/>
</dbReference>
<gene>
    <name evidence="12 16" type="primary">dnaG</name>
    <name evidence="16" type="ORF">HER12_00645</name>
</gene>
<dbReference type="HAMAP" id="MF_00974">
    <property type="entry name" value="DNA_primase_DnaG"/>
    <property type="match status" value="1"/>
</dbReference>
<dbReference type="EC" id="2.7.7.101" evidence="12"/>
<dbReference type="PANTHER" id="PTHR30313">
    <property type="entry name" value="DNA PRIMASE"/>
    <property type="match status" value="1"/>
</dbReference>
<dbReference type="GO" id="GO:0006269">
    <property type="term" value="P:DNA replication, synthesis of primer"/>
    <property type="evidence" value="ECO:0007669"/>
    <property type="project" value="UniProtKB-UniRule"/>
</dbReference>
<evidence type="ECO:0000256" key="3">
    <source>
        <dbReference type="ARBA" id="ARBA00022679"/>
    </source>
</evidence>
<keyword evidence="17" id="KW-1185">Reference proteome</keyword>
<keyword evidence="11 12" id="KW-0804">Transcription</keyword>
<dbReference type="GO" id="GO:0000428">
    <property type="term" value="C:DNA-directed RNA polymerase complex"/>
    <property type="evidence" value="ECO:0007669"/>
    <property type="project" value="UniProtKB-KW"/>
</dbReference>
<dbReference type="PANTHER" id="PTHR30313:SF2">
    <property type="entry name" value="DNA PRIMASE"/>
    <property type="match status" value="1"/>
</dbReference>
<dbReference type="Gene3D" id="3.90.980.10">
    <property type="entry name" value="DNA primase, catalytic core, N-terminal domain"/>
    <property type="match status" value="1"/>
</dbReference>
<evidence type="ECO:0000256" key="7">
    <source>
        <dbReference type="ARBA" id="ARBA00022771"/>
    </source>
</evidence>
<evidence type="ECO:0000256" key="2">
    <source>
        <dbReference type="ARBA" id="ARBA00022515"/>
    </source>
</evidence>
<sequence>MSLEFNQKIQKIKEAVNIVDIVGQYLKLNRKGQNFWAVCPFHEDSNPSLSVSQDKQIYKCFACGEQGNVFKFLQNYKNIDFFTALKEIAKLSKIDLKDFDLEIDDARKVELHQFKILNNLAVSFYQYQLTTEEGKQAFEYLKQRNITETNINDFGLGYAPNSNQLLEYLKLQGYKQIDIIESGLAKVNDKDKVKDMFFNRITFPIVDLEGNCVGFSARKYLNKGNDNFKYINTSETEIFKKGQILYNLYNAKKAVSVNNNNIYLVEGYMDVISLTNQQIKNCVALMGTNLTLQHMDTLKKITNNIIIFLDGDEAGKTAAYKIAINLLAHEFNVKIVDNPTNLDPDELISKDVENFKEIIKNTLHPLAFAINFFLQKYDLKKDSEQVKEFLAQLKPLWQVIQDPVTIKFYLDNLEKLTNLSQKELRLSLQLQQKYIVQNTTYVNKPKNKFKSISLQEKLLEVQKQLFFLLLLDRSVYLFLEQEKFIFANKELMNLYFLISQQYQENDKLTKIDFDEILNLLKDNEIFNFLQAIINQYKDKNYEVKQSILQDYLKIIKKCLIESEIASLNQQLIKSDDLDNKLKLLKEMSVLKNKLND</sequence>
<keyword evidence="1 12" id="KW-0240">DNA-directed RNA polymerase</keyword>
<dbReference type="GO" id="GO:1990077">
    <property type="term" value="C:primosome complex"/>
    <property type="evidence" value="ECO:0007669"/>
    <property type="project" value="UniProtKB-KW"/>
</dbReference>
<dbReference type="Pfam" id="PF08275">
    <property type="entry name" value="DNAG_N"/>
    <property type="match status" value="1"/>
</dbReference>
<dbReference type="GO" id="GO:0003899">
    <property type="term" value="F:DNA-directed RNA polymerase activity"/>
    <property type="evidence" value="ECO:0007669"/>
    <property type="project" value="UniProtKB-UniRule"/>
</dbReference>
<dbReference type="AlphaFoldDB" id="A0A846TRY7"/>
<dbReference type="InterPro" id="IPR037068">
    <property type="entry name" value="DNA_primase_core_N_sf"/>
</dbReference>
<comment type="caution">
    <text evidence="16">The sequence shown here is derived from an EMBL/GenBank/DDBJ whole genome shotgun (WGS) entry which is preliminary data.</text>
</comment>
<dbReference type="GO" id="GO:0008270">
    <property type="term" value="F:zinc ion binding"/>
    <property type="evidence" value="ECO:0007669"/>
    <property type="project" value="UniProtKB-UniRule"/>
</dbReference>
<keyword evidence="6 12" id="KW-0479">Metal-binding</keyword>
<dbReference type="PIRSF" id="PIRSF002811">
    <property type="entry name" value="DnaG"/>
    <property type="match status" value="1"/>
</dbReference>
<dbReference type="GO" id="GO:0005737">
    <property type="term" value="C:cytoplasm"/>
    <property type="evidence" value="ECO:0007669"/>
    <property type="project" value="TreeGrafter"/>
</dbReference>
<protein>
    <recommendedName>
        <fullName evidence="12 13">DNA primase</fullName>
        <ecNumber evidence="12">2.7.7.101</ecNumber>
    </recommendedName>
</protein>
<dbReference type="InterPro" id="IPR050219">
    <property type="entry name" value="DnaG_primase"/>
</dbReference>
<feature type="domain" description="Toprim" evidence="15">
    <location>
        <begin position="260"/>
        <end position="341"/>
    </location>
</feature>
<comment type="similarity">
    <text evidence="12 13">Belongs to the DnaG primase family.</text>
</comment>
<dbReference type="PROSITE" id="PS50880">
    <property type="entry name" value="TOPRIM"/>
    <property type="match status" value="1"/>
</dbReference>
<evidence type="ECO:0000256" key="5">
    <source>
        <dbReference type="ARBA" id="ARBA00022705"/>
    </source>
</evidence>
<keyword evidence="7 12" id="KW-0863">Zinc-finger</keyword>
<comment type="cofactor">
    <cofactor evidence="12 13 14">
        <name>Zn(2+)</name>
        <dbReference type="ChEBI" id="CHEBI:29105"/>
    </cofactor>
    <text evidence="12 13 14">Binds 1 zinc ion per monomer.</text>
</comment>
<evidence type="ECO:0000313" key="16">
    <source>
        <dbReference type="EMBL" id="NKE38265.1"/>
    </source>
</evidence>
<dbReference type="InterPro" id="IPR034151">
    <property type="entry name" value="TOPRIM_DnaG_bac"/>
</dbReference>
<comment type="catalytic activity">
    <reaction evidence="12">
        <text>ssDNA + n NTP = ssDNA/pppN(pN)n-1 hybrid + (n-1) diphosphate.</text>
        <dbReference type="EC" id="2.7.7.101"/>
    </reaction>
</comment>
<dbReference type="SMART" id="SM00400">
    <property type="entry name" value="ZnF_CHCC"/>
    <property type="match status" value="1"/>
</dbReference>
<evidence type="ECO:0000256" key="14">
    <source>
        <dbReference type="PIRSR" id="PIRSR002811-1"/>
    </source>
</evidence>
<accession>A0A846TRY7</accession>
<keyword evidence="2 12" id="KW-0639">Primosome</keyword>
<keyword evidence="10 12" id="KW-0238">DNA-binding</keyword>
<dbReference type="SUPFAM" id="SSF56731">
    <property type="entry name" value="DNA primase core"/>
    <property type="match status" value="1"/>
</dbReference>
<evidence type="ECO:0000256" key="6">
    <source>
        <dbReference type="ARBA" id="ARBA00022723"/>
    </source>
</evidence>
<dbReference type="GO" id="GO:0003677">
    <property type="term" value="F:DNA binding"/>
    <property type="evidence" value="ECO:0007669"/>
    <property type="project" value="UniProtKB-KW"/>
</dbReference>
<feature type="zinc finger region" description="CHC2-type" evidence="12 14">
    <location>
        <begin position="39"/>
        <end position="63"/>
    </location>
</feature>
<dbReference type="Pfam" id="PF10410">
    <property type="entry name" value="DnaB_bind"/>
    <property type="match status" value="1"/>
</dbReference>
<dbReference type="InterPro" id="IPR006171">
    <property type="entry name" value="TOPRIM_dom"/>
</dbReference>
<evidence type="ECO:0000256" key="9">
    <source>
        <dbReference type="ARBA" id="ARBA00022842"/>
    </source>
</evidence>
<dbReference type="CDD" id="cd03364">
    <property type="entry name" value="TOPRIM_DnaG_primases"/>
    <property type="match status" value="1"/>
</dbReference>
<dbReference type="SMART" id="SM00493">
    <property type="entry name" value="TOPRIM"/>
    <property type="match status" value="1"/>
</dbReference>
<comment type="domain">
    <text evidence="12">Contains an N-terminal zinc-binding domain, a central core domain that contains the primase activity, and a C-terminal DnaB-binding domain.</text>
</comment>
<dbReference type="RefSeq" id="WP_168104976.1">
    <property type="nucleotide sequence ID" value="NZ_CP051215.1"/>
</dbReference>
<evidence type="ECO:0000313" key="17">
    <source>
        <dbReference type="Proteomes" id="UP000584587"/>
    </source>
</evidence>
<dbReference type="InterPro" id="IPR019475">
    <property type="entry name" value="DNA_primase_DnaB-bd"/>
</dbReference>
<keyword evidence="4 12" id="KW-0548">Nucleotidyltransferase</keyword>
<dbReference type="Gene3D" id="3.40.1360.10">
    <property type="match status" value="1"/>
</dbReference>
<organism evidence="16 17">
    <name type="scientific">Spiroplasma platyhelix PALS-1</name>
    <dbReference type="NCBI Taxonomy" id="1276218"/>
    <lineage>
        <taxon>Bacteria</taxon>
        <taxon>Bacillati</taxon>
        <taxon>Mycoplasmatota</taxon>
        <taxon>Mollicutes</taxon>
        <taxon>Entomoplasmatales</taxon>
        <taxon>Spiroplasmataceae</taxon>
        <taxon>Spiroplasma</taxon>
    </lineage>
</organism>
<evidence type="ECO:0000256" key="10">
    <source>
        <dbReference type="ARBA" id="ARBA00023125"/>
    </source>
</evidence>
<dbReference type="InterPro" id="IPR013264">
    <property type="entry name" value="DNAG_N"/>
</dbReference>
<dbReference type="Pfam" id="PF13155">
    <property type="entry name" value="Toprim_2"/>
    <property type="match status" value="1"/>
</dbReference>
<comment type="function">
    <text evidence="12 13">RNA polymerase that catalyzes the synthesis of short RNA molecules used as primers for DNA polymerase during DNA replication.</text>
</comment>
<dbReference type="Proteomes" id="UP000584587">
    <property type="component" value="Unassembled WGS sequence"/>
</dbReference>
<dbReference type="SUPFAM" id="SSF57783">
    <property type="entry name" value="Zinc beta-ribbon"/>
    <property type="match status" value="1"/>
</dbReference>
<dbReference type="EMBL" id="JAAVVK010000001">
    <property type="protein sequence ID" value="NKE38265.1"/>
    <property type="molecule type" value="Genomic_DNA"/>
</dbReference>
<evidence type="ECO:0000256" key="11">
    <source>
        <dbReference type="ARBA" id="ARBA00023163"/>
    </source>
</evidence>
<evidence type="ECO:0000256" key="4">
    <source>
        <dbReference type="ARBA" id="ARBA00022695"/>
    </source>
</evidence>
<evidence type="ECO:0000259" key="15">
    <source>
        <dbReference type="PROSITE" id="PS50880"/>
    </source>
</evidence>
<reference evidence="16 17" key="1">
    <citation type="submission" date="2020-04" db="EMBL/GenBank/DDBJ databases">
        <title>Complete genome sequence of Spiroplasma platyhelix ATCC 51748, an insect isolate.</title>
        <authorList>
            <person name="Green E.A."/>
            <person name="Klassen J.L."/>
        </authorList>
    </citation>
    <scope>NUCLEOTIDE SEQUENCE [LARGE SCALE GENOMIC DNA]</scope>
    <source>
        <strain evidence="16 17">PALS-1</strain>
    </source>
</reference>
<comment type="subunit">
    <text evidence="12">Monomer. Interacts with DnaB.</text>
</comment>
<evidence type="ECO:0000256" key="8">
    <source>
        <dbReference type="ARBA" id="ARBA00022833"/>
    </source>
</evidence>
<evidence type="ECO:0000256" key="1">
    <source>
        <dbReference type="ARBA" id="ARBA00022478"/>
    </source>
</evidence>
<keyword evidence="5 12" id="KW-0235">DNA replication</keyword>
<dbReference type="InterPro" id="IPR030846">
    <property type="entry name" value="DnaG_bac"/>
</dbReference>
<name>A0A846TRY7_9MOLU</name>
<keyword evidence="9" id="KW-0460">Magnesium</keyword>
<evidence type="ECO:0000256" key="12">
    <source>
        <dbReference type="HAMAP-Rule" id="MF_00974"/>
    </source>
</evidence>
<dbReference type="FunFam" id="3.90.580.10:FF:000001">
    <property type="entry name" value="DNA primase"/>
    <property type="match status" value="1"/>
</dbReference>
<dbReference type="NCBIfam" id="TIGR01391">
    <property type="entry name" value="dnaG"/>
    <property type="match status" value="1"/>
</dbReference>